<comment type="caution">
    <text evidence="1">The sequence shown here is derived from an EMBL/GenBank/DDBJ whole genome shotgun (WGS) entry which is preliminary data.</text>
</comment>
<keyword evidence="2" id="KW-1185">Reference proteome</keyword>
<protein>
    <submittedName>
        <fullName evidence="1">Uncharacterized protein</fullName>
    </submittedName>
</protein>
<dbReference type="Proteomes" id="UP000824533">
    <property type="component" value="Linkage Group LG14"/>
</dbReference>
<organism evidence="1 2">
    <name type="scientific">Dendrolimus kikuchii</name>
    <dbReference type="NCBI Taxonomy" id="765133"/>
    <lineage>
        <taxon>Eukaryota</taxon>
        <taxon>Metazoa</taxon>
        <taxon>Ecdysozoa</taxon>
        <taxon>Arthropoda</taxon>
        <taxon>Hexapoda</taxon>
        <taxon>Insecta</taxon>
        <taxon>Pterygota</taxon>
        <taxon>Neoptera</taxon>
        <taxon>Endopterygota</taxon>
        <taxon>Lepidoptera</taxon>
        <taxon>Glossata</taxon>
        <taxon>Ditrysia</taxon>
        <taxon>Bombycoidea</taxon>
        <taxon>Lasiocampidae</taxon>
        <taxon>Dendrolimus</taxon>
    </lineage>
</organism>
<reference evidence="1 2" key="1">
    <citation type="journal article" date="2021" name="Front. Genet.">
        <title>Chromosome-Level Genome Assembly Reveals Significant Gene Expansion in the Toll and IMD Signaling Pathways of Dendrolimus kikuchii.</title>
        <authorList>
            <person name="Zhou J."/>
            <person name="Wu P."/>
            <person name="Xiong Z."/>
            <person name="Liu N."/>
            <person name="Zhao N."/>
            <person name="Ji M."/>
            <person name="Qiu Y."/>
            <person name="Yang B."/>
        </authorList>
    </citation>
    <scope>NUCLEOTIDE SEQUENCE [LARGE SCALE GENOMIC DNA]</scope>
    <source>
        <strain evidence="1">Ann1</strain>
    </source>
</reference>
<gene>
    <name evidence="1" type="ORF">K1T71_008476</name>
</gene>
<proteinExistence type="predicted"/>
<name>A0ACC1CYU8_9NEOP</name>
<evidence type="ECO:0000313" key="2">
    <source>
        <dbReference type="Proteomes" id="UP000824533"/>
    </source>
</evidence>
<sequence>MPPRPAAGRGAMAADDDRAPLALFTAVYDYTAQGEDELSLRRGEIVEVLSKDANISGDEGWWTGKIGDRVGIFPAVYVTEEDPLAVEPPRVSFSELKLEEVIGVGGFGKVYRGYWNDEVVAVKAARQDANDDIEVIKESVLQEARLFWVLQHENIVSLKGVCLEEPNLCLVMEYARGGPLNRVLCGRKIRPDILVDWAIQVAQGMAYLHVGAPMSLIHRDLKSSNVLLSEAILQDDTLEDKTLKITDFGLAREVYKTTRMSAAGTYAWMPPEVIKHSTFSHASDVWSYGVLLWELLTGETPYKGIDALAVAYGVAVNKLTLPIPSTCPEPWRKLMEACWHSNPRERPLFPEILEQLEQIRQSEFTRAPHESFHTMQDGWRLEIEEVLRDLRRKEKELRCREEELTRAQLQQRLLEQNLAQRERELEMREFDLVARELHILIIASNMPHNQPPQPNKRKGKFSRMKLLKKDTISSPSDFRHTLTVRPSEDESSKKQLVAVAKDTPPGSPAIMRAIALPADGVKGKTWGPSTVHQRSRSHLPLAGAPPLAPHPRPKANFSCSAPDLPPATRHHPGCFLPYTDFSPDEWGPEFPLSTSSRYTIPMPTLYSTEGYKYKKPSIIELVLYNMAALLGGVAAGYDVRVSNVSPLHPTLQPHRPEIEPEPLSSSVYEGFGYAHNTYHGPTRHLRAPLNAITGSPMSSLQTEEQKPIRFTDSPTHYAHPSSSSGYGHSAQPLSGTSGLGTNYTSTQPPTPSPRRTSSTTSDHLADLYHNYRENFQPSPCQDRDFYYRSEPYTYDRTAEYVVKHPYYGYDECSFEYREPTPDYRPSPQYLTHRRTPSNSSASNSHPEEFSPSRQYRTDKYKEKDFRPKTEYPRKSNDYSLPRDYYRQDSQEKEVERPANLGLELAPTKLRSSLKKYKKSSASGGSSGGGTPTNPTPPESLTSETDSSYMSARDASSGSQSRVRFSPETMEGNLERRHSRHT</sequence>
<accession>A0ACC1CYU8</accession>
<dbReference type="EMBL" id="CM034400">
    <property type="protein sequence ID" value="KAJ0176302.1"/>
    <property type="molecule type" value="Genomic_DNA"/>
</dbReference>
<evidence type="ECO:0000313" key="1">
    <source>
        <dbReference type="EMBL" id="KAJ0176302.1"/>
    </source>
</evidence>